<dbReference type="Pfam" id="PF01329">
    <property type="entry name" value="Pterin_4a"/>
    <property type="match status" value="1"/>
</dbReference>
<keyword evidence="3 4" id="KW-0456">Lyase</keyword>
<evidence type="ECO:0000256" key="3">
    <source>
        <dbReference type="ARBA" id="ARBA00023239"/>
    </source>
</evidence>
<keyword evidence="6" id="KW-1185">Reference proteome</keyword>
<evidence type="ECO:0000256" key="4">
    <source>
        <dbReference type="HAMAP-Rule" id="MF_00434"/>
    </source>
</evidence>
<evidence type="ECO:0000256" key="1">
    <source>
        <dbReference type="ARBA" id="ARBA00001554"/>
    </source>
</evidence>
<dbReference type="NCBIfam" id="NF002018">
    <property type="entry name" value="PRK00823.1-3"/>
    <property type="match status" value="1"/>
</dbReference>
<dbReference type="PANTHER" id="PTHR12599:SF0">
    <property type="entry name" value="PTERIN-4-ALPHA-CARBINOLAMINE DEHYDRATASE"/>
    <property type="match status" value="1"/>
</dbReference>
<organism evidence="5 6">
    <name type="scientific">Novosphingobium pituita</name>
    <dbReference type="NCBI Taxonomy" id="3056842"/>
    <lineage>
        <taxon>Bacteria</taxon>
        <taxon>Pseudomonadati</taxon>
        <taxon>Pseudomonadota</taxon>
        <taxon>Alphaproteobacteria</taxon>
        <taxon>Sphingomonadales</taxon>
        <taxon>Sphingomonadaceae</taxon>
        <taxon>Novosphingobium</taxon>
    </lineage>
</organism>
<reference evidence="5 6" key="1">
    <citation type="submission" date="2023-06" db="EMBL/GenBank/DDBJ databases">
        <title>Draft genome sequence of Novosphingobium sp. strain IK01.</title>
        <authorList>
            <person name="Hatamoto M."/>
            <person name="Ikarashi T."/>
            <person name="Yamaguchi T."/>
        </authorList>
    </citation>
    <scope>NUCLEOTIDE SEQUENCE [LARGE SCALE GENOMIC DNA]</scope>
    <source>
        <strain evidence="5 6">IK01</strain>
    </source>
</reference>
<gene>
    <name evidence="5" type="ORF">NUTIK01_09900</name>
</gene>
<protein>
    <recommendedName>
        <fullName evidence="4">Putative pterin-4-alpha-carbinolamine dehydratase</fullName>
        <shortName evidence="4">PHS</shortName>
        <ecNumber evidence="4">4.2.1.96</ecNumber>
    </recommendedName>
    <alternativeName>
        <fullName evidence="4">4-alpha-hydroxy-tetrahydropterin dehydratase</fullName>
    </alternativeName>
    <alternativeName>
        <fullName evidence="4">Pterin carbinolamine dehydratase</fullName>
        <shortName evidence="4">PCD</shortName>
    </alternativeName>
</protein>
<sequence length="96" mass="10745">MIVTLSDAEIGEALATLPEWTHDLERRALHRRVALADFPAAMAFMMRVAFAAQAMNHHPEWTNVYNRIDIWLTTHDAGGITAYDVSLAQRIDGLLA</sequence>
<evidence type="ECO:0000313" key="5">
    <source>
        <dbReference type="EMBL" id="GMM60213.1"/>
    </source>
</evidence>
<dbReference type="NCBIfam" id="NF002017">
    <property type="entry name" value="PRK00823.1-2"/>
    <property type="match status" value="1"/>
</dbReference>
<comment type="caution">
    <text evidence="5">The sequence shown here is derived from an EMBL/GenBank/DDBJ whole genome shotgun (WGS) entry which is preliminary data.</text>
</comment>
<evidence type="ECO:0000256" key="2">
    <source>
        <dbReference type="ARBA" id="ARBA00006472"/>
    </source>
</evidence>
<comment type="similarity">
    <text evidence="2 4">Belongs to the pterin-4-alpha-carbinolamine dehydratase family.</text>
</comment>
<dbReference type="HAMAP" id="MF_00434">
    <property type="entry name" value="Pterin_4_alpha"/>
    <property type="match status" value="1"/>
</dbReference>
<dbReference type="EMBL" id="BTFW01000001">
    <property type="protein sequence ID" value="GMM60213.1"/>
    <property type="molecule type" value="Genomic_DNA"/>
</dbReference>
<comment type="catalytic activity">
    <reaction evidence="1 4">
        <text>(4aS,6R)-4a-hydroxy-L-erythro-5,6,7,8-tetrahydrobiopterin = (6R)-L-erythro-6,7-dihydrobiopterin + H2O</text>
        <dbReference type="Rhea" id="RHEA:11920"/>
        <dbReference type="ChEBI" id="CHEBI:15377"/>
        <dbReference type="ChEBI" id="CHEBI:15642"/>
        <dbReference type="ChEBI" id="CHEBI:43120"/>
        <dbReference type="EC" id="4.2.1.96"/>
    </reaction>
</comment>
<dbReference type="Gene3D" id="3.30.1360.20">
    <property type="entry name" value="Transcriptional coactivator/pterin dehydratase"/>
    <property type="match status" value="1"/>
</dbReference>
<evidence type="ECO:0000313" key="6">
    <source>
        <dbReference type="Proteomes" id="UP001187221"/>
    </source>
</evidence>
<dbReference type="InterPro" id="IPR001533">
    <property type="entry name" value="Pterin_deHydtase"/>
</dbReference>
<dbReference type="PANTHER" id="PTHR12599">
    <property type="entry name" value="PTERIN-4-ALPHA-CARBINOLAMINE DEHYDRATASE"/>
    <property type="match status" value="1"/>
</dbReference>
<proteinExistence type="inferred from homology"/>
<dbReference type="Proteomes" id="UP001187221">
    <property type="component" value="Unassembled WGS sequence"/>
</dbReference>
<accession>A0ABQ6P4L5</accession>
<name>A0ABQ6P4L5_9SPHN</name>
<dbReference type="InterPro" id="IPR036428">
    <property type="entry name" value="PCD_sf"/>
</dbReference>
<dbReference type="RefSeq" id="WP_317974024.1">
    <property type="nucleotide sequence ID" value="NZ_BTFW01000001.1"/>
</dbReference>
<dbReference type="EC" id="4.2.1.96" evidence="4"/>
<dbReference type="SUPFAM" id="SSF55248">
    <property type="entry name" value="PCD-like"/>
    <property type="match status" value="1"/>
</dbReference>